<dbReference type="AlphaFoldDB" id="A0A8J6NU40"/>
<reference evidence="3 4" key="1">
    <citation type="submission" date="2020-08" db="EMBL/GenBank/DDBJ databases">
        <title>Bridging the membrane lipid divide: bacteria of the FCB group superphylum have the potential to synthesize archaeal ether lipids.</title>
        <authorList>
            <person name="Villanueva L."/>
            <person name="Von Meijenfeldt F.A.B."/>
            <person name="Westbye A.B."/>
            <person name="Yadav S."/>
            <person name="Hopmans E.C."/>
            <person name="Dutilh B.E."/>
            <person name="Sinninghe Damste J.S."/>
        </authorList>
    </citation>
    <scope>NUCLEOTIDE SEQUENCE [LARGE SCALE GENOMIC DNA]</scope>
    <source>
        <strain evidence="3">NIOZ-UU17</strain>
    </source>
</reference>
<evidence type="ECO:0000313" key="4">
    <source>
        <dbReference type="Proteomes" id="UP000605201"/>
    </source>
</evidence>
<feature type="transmembrane region" description="Helical" evidence="2">
    <location>
        <begin position="64"/>
        <end position="86"/>
    </location>
</feature>
<organism evidence="3 4">
    <name type="scientific">Candidatus Desulfatibia vada</name>
    <dbReference type="NCBI Taxonomy" id="2841696"/>
    <lineage>
        <taxon>Bacteria</taxon>
        <taxon>Pseudomonadati</taxon>
        <taxon>Thermodesulfobacteriota</taxon>
        <taxon>Desulfobacteria</taxon>
        <taxon>Desulfobacterales</taxon>
        <taxon>Desulfobacterales incertae sedis</taxon>
        <taxon>Candidatus Desulfatibia</taxon>
    </lineage>
</organism>
<protein>
    <submittedName>
        <fullName evidence="3">Uncharacterized protein</fullName>
    </submittedName>
</protein>
<feature type="transmembrane region" description="Helical" evidence="2">
    <location>
        <begin position="12"/>
        <end position="35"/>
    </location>
</feature>
<dbReference type="Proteomes" id="UP000605201">
    <property type="component" value="Unassembled WGS sequence"/>
</dbReference>
<accession>A0A8J6NU40</accession>
<keyword evidence="2" id="KW-0812">Transmembrane</keyword>
<sequence>MMSITAIFSEGRAIFGVLFPALFVLALVEISIILYEFLCRVGGVGFAKEDRYRFVGAVEGVSNLATLFGSLQTIISLCLVGFSLLFGTLEVGAKAFALLIQGFASTGFGIATVIVGRSYLQLFYSEELRTDREAGIDRPSGEPPPPALAKQKG</sequence>
<keyword evidence="2" id="KW-0472">Membrane</keyword>
<evidence type="ECO:0000313" key="3">
    <source>
        <dbReference type="EMBL" id="MBC8432373.1"/>
    </source>
</evidence>
<evidence type="ECO:0000256" key="2">
    <source>
        <dbReference type="SAM" id="Phobius"/>
    </source>
</evidence>
<feature type="region of interest" description="Disordered" evidence="1">
    <location>
        <begin position="133"/>
        <end position="153"/>
    </location>
</feature>
<comment type="caution">
    <text evidence="3">The sequence shown here is derived from an EMBL/GenBank/DDBJ whole genome shotgun (WGS) entry which is preliminary data.</text>
</comment>
<gene>
    <name evidence="3" type="ORF">H8D96_10685</name>
</gene>
<name>A0A8J6NU40_9BACT</name>
<keyword evidence="2" id="KW-1133">Transmembrane helix</keyword>
<dbReference type="EMBL" id="JACNIG010000220">
    <property type="protein sequence ID" value="MBC8432373.1"/>
    <property type="molecule type" value="Genomic_DNA"/>
</dbReference>
<evidence type="ECO:0000256" key="1">
    <source>
        <dbReference type="SAM" id="MobiDB-lite"/>
    </source>
</evidence>
<feature type="transmembrane region" description="Helical" evidence="2">
    <location>
        <begin position="98"/>
        <end position="120"/>
    </location>
</feature>
<proteinExistence type="predicted"/>